<keyword evidence="2" id="KW-0859">Xylose metabolism</keyword>
<dbReference type="InterPro" id="IPR043129">
    <property type="entry name" value="ATPase_NBD"/>
</dbReference>
<dbReference type="Gene3D" id="3.30.420.40">
    <property type="match status" value="1"/>
</dbReference>
<name>A0ABV6C2E9_9ACTN</name>
<organism evidence="6 7">
    <name type="scientific">Aciditerrimonas ferrireducens</name>
    <dbReference type="NCBI Taxonomy" id="667306"/>
    <lineage>
        <taxon>Bacteria</taxon>
        <taxon>Bacillati</taxon>
        <taxon>Actinomycetota</taxon>
        <taxon>Acidimicrobiia</taxon>
        <taxon>Acidimicrobiales</taxon>
        <taxon>Acidimicrobiaceae</taxon>
        <taxon>Aciditerrimonas</taxon>
    </lineage>
</organism>
<sequence>MAGGAGQVTIGVDLGTTAVKAVAADPEGRVLARRRVAHALGDEPPGRLEVDAEQAWRQGPRRALAGVLEALDRRGGAEVLAVGLTGMAPSLTAVDGRGVPELPGVLYLDRRALGEGGG</sequence>
<evidence type="ECO:0000256" key="2">
    <source>
        <dbReference type="ARBA" id="ARBA00022629"/>
    </source>
</evidence>
<evidence type="ECO:0000259" key="5">
    <source>
        <dbReference type="Pfam" id="PF00370"/>
    </source>
</evidence>
<dbReference type="Proteomes" id="UP001589788">
    <property type="component" value="Unassembled WGS sequence"/>
</dbReference>
<dbReference type="SUPFAM" id="SSF53067">
    <property type="entry name" value="Actin-like ATPase domain"/>
    <property type="match status" value="1"/>
</dbReference>
<keyword evidence="7" id="KW-1185">Reference proteome</keyword>
<protein>
    <submittedName>
        <fullName evidence="6">FGGY family carbohydrate kinase</fullName>
    </submittedName>
</protein>
<evidence type="ECO:0000313" key="6">
    <source>
        <dbReference type="EMBL" id="MFC0081875.1"/>
    </source>
</evidence>
<dbReference type="EMBL" id="JBHLYQ010000054">
    <property type="protein sequence ID" value="MFC0081875.1"/>
    <property type="molecule type" value="Genomic_DNA"/>
</dbReference>
<evidence type="ECO:0000313" key="7">
    <source>
        <dbReference type="Proteomes" id="UP001589788"/>
    </source>
</evidence>
<comment type="caution">
    <text evidence="6">The sequence shown here is derived from an EMBL/GenBank/DDBJ whole genome shotgun (WGS) entry which is preliminary data.</text>
</comment>
<dbReference type="InterPro" id="IPR050406">
    <property type="entry name" value="FGGY_Carb_Kinase"/>
</dbReference>
<dbReference type="InterPro" id="IPR018484">
    <property type="entry name" value="FGGY_N"/>
</dbReference>
<dbReference type="Pfam" id="PF00370">
    <property type="entry name" value="FGGY_N"/>
    <property type="match status" value="1"/>
</dbReference>
<keyword evidence="2" id="KW-0119">Carbohydrate metabolism</keyword>
<keyword evidence="3" id="KW-0808">Transferase</keyword>
<evidence type="ECO:0000256" key="4">
    <source>
        <dbReference type="ARBA" id="ARBA00022777"/>
    </source>
</evidence>
<gene>
    <name evidence="6" type="ORF">ACFFRE_06910</name>
</gene>
<feature type="domain" description="Carbohydrate kinase FGGY N-terminal" evidence="5">
    <location>
        <begin position="9"/>
        <end position="113"/>
    </location>
</feature>
<keyword evidence="4 6" id="KW-0418">Kinase</keyword>
<feature type="non-terminal residue" evidence="6">
    <location>
        <position position="118"/>
    </location>
</feature>
<comment type="similarity">
    <text evidence="1">Belongs to the FGGY kinase family.</text>
</comment>
<dbReference type="RefSeq" id="WP_377789194.1">
    <property type="nucleotide sequence ID" value="NZ_JBHLYQ010000054.1"/>
</dbReference>
<dbReference type="PANTHER" id="PTHR43095">
    <property type="entry name" value="SUGAR KINASE"/>
    <property type="match status" value="1"/>
</dbReference>
<evidence type="ECO:0000256" key="1">
    <source>
        <dbReference type="ARBA" id="ARBA00009156"/>
    </source>
</evidence>
<reference evidence="6 7" key="1">
    <citation type="submission" date="2024-09" db="EMBL/GenBank/DDBJ databases">
        <authorList>
            <person name="Sun Q."/>
            <person name="Mori K."/>
        </authorList>
    </citation>
    <scope>NUCLEOTIDE SEQUENCE [LARGE SCALE GENOMIC DNA]</scope>
    <source>
        <strain evidence="6 7">JCM 15389</strain>
    </source>
</reference>
<proteinExistence type="inferred from homology"/>
<dbReference type="PANTHER" id="PTHR43095:SF5">
    <property type="entry name" value="XYLULOSE KINASE"/>
    <property type="match status" value="1"/>
</dbReference>
<accession>A0ABV6C2E9</accession>
<dbReference type="GO" id="GO:0016301">
    <property type="term" value="F:kinase activity"/>
    <property type="evidence" value="ECO:0007669"/>
    <property type="project" value="UniProtKB-KW"/>
</dbReference>
<evidence type="ECO:0000256" key="3">
    <source>
        <dbReference type="ARBA" id="ARBA00022679"/>
    </source>
</evidence>